<accession>A0A3B1AB64</accession>
<evidence type="ECO:0000256" key="1">
    <source>
        <dbReference type="ARBA" id="ARBA00009820"/>
    </source>
</evidence>
<dbReference type="InterPro" id="IPR011659">
    <property type="entry name" value="WD40"/>
</dbReference>
<protein>
    <recommendedName>
        <fullName evidence="3">Bacterial surface antigen (D15) domain-containing protein</fullName>
    </recommendedName>
</protein>
<name>A0A3B1AB64_9ZZZZ</name>
<evidence type="ECO:0000313" key="2">
    <source>
        <dbReference type="EMBL" id="VAW90964.1"/>
    </source>
</evidence>
<dbReference type="AlphaFoldDB" id="A0A3B1AB64"/>
<evidence type="ECO:0008006" key="3">
    <source>
        <dbReference type="Google" id="ProtNLM"/>
    </source>
</evidence>
<dbReference type="SUPFAM" id="SSF69304">
    <property type="entry name" value="Tricorn protease N-terminal domain"/>
    <property type="match status" value="1"/>
</dbReference>
<dbReference type="EMBL" id="UOFT01000001">
    <property type="protein sequence ID" value="VAW90964.1"/>
    <property type="molecule type" value="Genomic_DNA"/>
</dbReference>
<dbReference type="PANTHER" id="PTHR36842">
    <property type="entry name" value="PROTEIN TOLB HOMOLOG"/>
    <property type="match status" value="1"/>
</dbReference>
<gene>
    <name evidence="2" type="ORF">MNBD_GAMMA23-1568</name>
</gene>
<reference evidence="2" key="1">
    <citation type="submission" date="2018-06" db="EMBL/GenBank/DDBJ databases">
        <authorList>
            <person name="Zhirakovskaya E."/>
        </authorList>
    </citation>
    <scope>NUCLEOTIDE SEQUENCE</scope>
</reference>
<organism evidence="2">
    <name type="scientific">hydrothermal vent metagenome</name>
    <dbReference type="NCBI Taxonomy" id="652676"/>
    <lineage>
        <taxon>unclassified sequences</taxon>
        <taxon>metagenomes</taxon>
        <taxon>ecological metagenomes</taxon>
    </lineage>
</organism>
<proteinExistence type="inferred from homology"/>
<dbReference type="Pfam" id="PF07676">
    <property type="entry name" value="PD40"/>
    <property type="match status" value="1"/>
</dbReference>
<dbReference type="PANTHER" id="PTHR36842:SF1">
    <property type="entry name" value="PROTEIN TOLB"/>
    <property type="match status" value="1"/>
</dbReference>
<sequence>MGYYFFKVGVFWAEFSGTNFLRAGSIAKKFVALFFVFAILALSALPAKAAILHDYTLDWFTLESKHFRCHFHTGGEELARRTLAIAEEVHSELTVMLGWSPASKTDIILTDEYDIANGYATPFPTNRTGIFLSGPDSVNSIEDNSDWLETVIRHEYIHILHLDKATGAASVMRKLFGRAAYIFPFFTAFPNAYQPSWLIEGLATYGETDKERGVGRGQSSYFDMLMRMEAKDGFKTLRHVNAPLLSDWPMNTSRYLYGVHFFQYLEEKYGKRKVIELVDNYSDNIIPWRVNSNAYYTVGKDMWGLWDEFETAMKAKYQPQWTEVSERGELIGERITSEGYFTGPLQVSAKGDIYYVDYNADKNMMLKVIRAKEDGTYKKAKELTELRIAARFDLHEQAGIILAKPERCRNAAIYYDLYHINSSSGAETRLTKCARYRTVSWSPDGKQLMAVKNGLAKNEVHLLDANGQYKETLWKGKYAEVIASIDWSPTEDTLIASVFRPETGWNLEKFDIATKQWHFVTQDDVIETNPIYSTDGKNILYSSDNGGIYNIRRMKIESGKTTSLTDLVGGGFYPVQGKDENELYYVGYTKQGYDIFKLAVKETRDVPAANKGSSAIAKPVPAKVEIGPVKDYSPAESIIPRWYHPILAIAEDYYQLGAFTSGWDTLARHIYGVSISYANYDSSYEDWLGSVDYIYDRWFPTFKLHASHTNDLFVDSNDNLVRVRGNDVQQAEMVIPLLSLTERLSFHAALIKETESDGWRKNSSIASRASTVDNLLGAAVVYNNTATHAKSISRAEGRVIQFVTEDSDRIGNSDYTGKVYVADWREYIRLGGAHVLALRAVEGRGTDNPRPFQLGGSQNTNFEPQLLSSTLIGSPFNRRDYILRGYSEGRAELRNRKMRLMSIEYRFPIWRPEGSLMTPPVGLQQLSAAVFIDRGATWQDGGPDKYYTGSGVELYSDVIFGYSSVIRITLGYARGHDSVIGEDQFYLRLGSSF</sequence>
<comment type="similarity">
    <text evidence="1">Belongs to the TolB family.</text>
</comment>
<dbReference type="InterPro" id="IPR011042">
    <property type="entry name" value="6-blade_b-propeller_TolB-like"/>
</dbReference>
<dbReference type="Gene3D" id="2.120.10.30">
    <property type="entry name" value="TolB, C-terminal domain"/>
    <property type="match status" value="1"/>
</dbReference>
<dbReference type="Gene3D" id="2.40.160.50">
    <property type="entry name" value="membrane protein fhac: a member of the omp85/tpsb transporter family"/>
    <property type="match status" value="1"/>
</dbReference>